<evidence type="ECO:0000256" key="3">
    <source>
        <dbReference type="ARBA" id="ARBA00022475"/>
    </source>
</evidence>
<keyword evidence="2" id="KW-0813">Transport</keyword>
<dbReference type="InterPro" id="IPR043429">
    <property type="entry name" value="ArtM/GltK/GlnP/TcyL/YhdX-like"/>
</dbReference>
<dbReference type="GO" id="GO:0022857">
    <property type="term" value="F:transmembrane transporter activity"/>
    <property type="evidence" value="ECO:0007669"/>
    <property type="project" value="InterPro"/>
</dbReference>
<keyword evidence="3" id="KW-1003">Cell membrane</keyword>
<dbReference type="Gene3D" id="1.10.3720.10">
    <property type="entry name" value="MetI-like"/>
    <property type="match status" value="1"/>
</dbReference>
<dbReference type="PROSITE" id="PS50928">
    <property type="entry name" value="ABC_TM1"/>
    <property type="match status" value="1"/>
</dbReference>
<dbReference type="GO" id="GO:0043190">
    <property type="term" value="C:ATP-binding cassette (ABC) transporter complex"/>
    <property type="evidence" value="ECO:0007669"/>
    <property type="project" value="InterPro"/>
</dbReference>
<dbReference type="NCBIfam" id="TIGR01726">
    <property type="entry name" value="HEQRo_perm_3TM"/>
    <property type="match status" value="1"/>
</dbReference>
<evidence type="ECO:0000256" key="5">
    <source>
        <dbReference type="ARBA" id="ARBA00022970"/>
    </source>
</evidence>
<dbReference type="Pfam" id="PF00528">
    <property type="entry name" value="BPD_transp_1"/>
    <property type="match status" value="1"/>
</dbReference>
<dbReference type="SUPFAM" id="SSF161098">
    <property type="entry name" value="MetI-like"/>
    <property type="match status" value="1"/>
</dbReference>
<evidence type="ECO:0000256" key="6">
    <source>
        <dbReference type="ARBA" id="ARBA00022989"/>
    </source>
</evidence>
<gene>
    <name evidence="10" type="ORF">LCGC14_0057810</name>
</gene>
<evidence type="ECO:0000256" key="8">
    <source>
        <dbReference type="SAM" id="Phobius"/>
    </source>
</evidence>
<dbReference type="PANTHER" id="PTHR30614">
    <property type="entry name" value="MEMBRANE COMPONENT OF AMINO ACID ABC TRANSPORTER"/>
    <property type="match status" value="1"/>
</dbReference>
<organism evidence="10">
    <name type="scientific">marine sediment metagenome</name>
    <dbReference type="NCBI Taxonomy" id="412755"/>
    <lineage>
        <taxon>unclassified sequences</taxon>
        <taxon>metagenomes</taxon>
        <taxon>ecological metagenomes</taxon>
    </lineage>
</organism>
<evidence type="ECO:0000259" key="9">
    <source>
        <dbReference type="PROSITE" id="PS50928"/>
    </source>
</evidence>
<comment type="subcellular location">
    <subcellularLocation>
        <location evidence="1">Cell membrane</location>
        <topology evidence="1">Multi-pass membrane protein</topology>
    </subcellularLocation>
</comment>
<keyword evidence="4 8" id="KW-0812">Transmembrane</keyword>
<dbReference type="EMBL" id="LAZR01000013">
    <property type="protein sequence ID" value="KKO07213.1"/>
    <property type="molecule type" value="Genomic_DNA"/>
</dbReference>
<keyword evidence="6 8" id="KW-1133">Transmembrane helix</keyword>
<evidence type="ECO:0000256" key="7">
    <source>
        <dbReference type="ARBA" id="ARBA00023136"/>
    </source>
</evidence>
<accession>A0A0F9W4P0</accession>
<dbReference type="GO" id="GO:0006865">
    <property type="term" value="P:amino acid transport"/>
    <property type="evidence" value="ECO:0007669"/>
    <property type="project" value="UniProtKB-KW"/>
</dbReference>
<evidence type="ECO:0000256" key="4">
    <source>
        <dbReference type="ARBA" id="ARBA00022692"/>
    </source>
</evidence>
<comment type="caution">
    <text evidence="10">The sequence shown here is derived from an EMBL/GenBank/DDBJ whole genome shotgun (WGS) entry which is preliminary data.</text>
</comment>
<evidence type="ECO:0000313" key="10">
    <source>
        <dbReference type="EMBL" id="KKO07213.1"/>
    </source>
</evidence>
<name>A0A0F9W4P0_9ZZZZ</name>
<sequence length="218" mass="24192">MFEILLNHYPVLLKGLTTTMVVSLSAIALGLVLGVLLAFGLTSRYRLVRWPCGLYRSFWRGTPILLQLLLVYYLLPEIGIEIAPIHAAILTLTLNTTAFQAEIFRSGISHIPAGQIEAARMAGISAWQTRRRIIMPQVFRLTLPPLTNEIITILKNSSLISVIAVTELMRVSEQIASRTFQPLETYLAAAVLYLAVNLVLARISAYLERRMSGGLATE</sequence>
<feature type="transmembrane region" description="Helical" evidence="8">
    <location>
        <begin position="186"/>
        <end position="207"/>
    </location>
</feature>
<dbReference type="CDD" id="cd06261">
    <property type="entry name" value="TM_PBP2"/>
    <property type="match status" value="1"/>
</dbReference>
<dbReference type="PANTHER" id="PTHR30614:SF0">
    <property type="entry name" value="L-CYSTINE TRANSPORT SYSTEM PERMEASE PROTEIN TCYL"/>
    <property type="match status" value="1"/>
</dbReference>
<evidence type="ECO:0000256" key="1">
    <source>
        <dbReference type="ARBA" id="ARBA00004651"/>
    </source>
</evidence>
<feature type="domain" description="ABC transmembrane type-1" evidence="9">
    <location>
        <begin position="16"/>
        <end position="204"/>
    </location>
</feature>
<dbReference type="InterPro" id="IPR035906">
    <property type="entry name" value="MetI-like_sf"/>
</dbReference>
<dbReference type="FunFam" id="1.10.3720.10:FF:000033">
    <property type="entry name" value="Polar amino acid ABC transporter permease"/>
    <property type="match status" value="1"/>
</dbReference>
<reference evidence="10" key="1">
    <citation type="journal article" date="2015" name="Nature">
        <title>Complex archaea that bridge the gap between prokaryotes and eukaryotes.</title>
        <authorList>
            <person name="Spang A."/>
            <person name="Saw J.H."/>
            <person name="Jorgensen S.L."/>
            <person name="Zaremba-Niedzwiedzka K."/>
            <person name="Martijn J."/>
            <person name="Lind A.E."/>
            <person name="van Eijk R."/>
            <person name="Schleper C."/>
            <person name="Guy L."/>
            <person name="Ettema T.J."/>
        </authorList>
    </citation>
    <scope>NUCLEOTIDE SEQUENCE</scope>
</reference>
<feature type="transmembrane region" description="Helical" evidence="8">
    <location>
        <begin position="20"/>
        <end position="41"/>
    </location>
</feature>
<feature type="transmembrane region" description="Helical" evidence="8">
    <location>
        <begin position="53"/>
        <end position="75"/>
    </location>
</feature>
<dbReference type="AlphaFoldDB" id="A0A0F9W4P0"/>
<keyword evidence="7 8" id="KW-0472">Membrane</keyword>
<dbReference type="InterPro" id="IPR000515">
    <property type="entry name" value="MetI-like"/>
</dbReference>
<proteinExistence type="predicted"/>
<keyword evidence="5" id="KW-0029">Amino-acid transport</keyword>
<protein>
    <recommendedName>
        <fullName evidence="9">ABC transmembrane type-1 domain-containing protein</fullName>
    </recommendedName>
</protein>
<evidence type="ECO:0000256" key="2">
    <source>
        <dbReference type="ARBA" id="ARBA00022448"/>
    </source>
</evidence>
<dbReference type="InterPro" id="IPR010065">
    <property type="entry name" value="AA_ABC_transptr_permease_3TM"/>
</dbReference>